<dbReference type="GO" id="GO:0010181">
    <property type="term" value="F:FMN binding"/>
    <property type="evidence" value="ECO:0007669"/>
    <property type="project" value="InterPro"/>
</dbReference>
<name>A0A9P6DWQ1_9AGAM</name>
<dbReference type="EMBL" id="MU128930">
    <property type="protein sequence ID" value="KAF9517686.1"/>
    <property type="molecule type" value="Genomic_DNA"/>
</dbReference>
<dbReference type="Pfam" id="PF00724">
    <property type="entry name" value="Oxidored_FMN"/>
    <property type="match status" value="1"/>
</dbReference>
<dbReference type="AlphaFoldDB" id="A0A9P6DWQ1"/>
<dbReference type="SUPFAM" id="SSF51395">
    <property type="entry name" value="FMN-linked oxidoreductases"/>
    <property type="match status" value="1"/>
</dbReference>
<evidence type="ECO:0000256" key="1">
    <source>
        <dbReference type="ARBA" id="ARBA00005979"/>
    </source>
</evidence>
<comment type="similarity">
    <text evidence="1">Belongs to the NADH:flavin oxidoreductase/NADH oxidase family.</text>
</comment>
<dbReference type="PANTHER" id="PTHR43656:SF2">
    <property type="entry name" value="BINDING OXIDOREDUCTASE, PUTATIVE (AFU_ORTHOLOGUE AFUA_2G08260)-RELATED"/>
    <property type="match status" value="1"/>
</dbReference>
<organism evidence="7 8">
    <name type="scientific">Hydnum rufescens UP504</name>
    <dbReference type="NCBI Taxonomy" id="1448309"/>
    <lineage>
        <taxon>Eukaryota</taxon>
        <taxon>Fungi</taxon>
        <taxon>Dikarya</taxon>
        <taxon>Basidiomycota</taxon>
        <taxon>Agaricomycotina</taxon>
        <taxon>Agaricomycetes</taxon>
        <taxon>Cantharellales</taxon>
        <taxon>Hydnaceae</taxon>
        <taxon>Hydnum</taxon>
    </lineage>
</organism>
<keyword evidence="5" id="KW-0812">Transmembrane</keyword>
<evidence type="ECO:0000259" key="6">
    <source>
        <dbReference type="Pfam" id="PF00724"/>
    </source>
</evidence>
<dbReference type="PANTHER" id="PTHR43656">
    <property type="entry name" value="BINDING OXIDOREDUCTASE, PUTATIVE (AFU_ORTHOLOGUE AFUA_2G08260)-RELATED"/>
    <property type="match status" value="1"/>
</dbReference>
<dbReference type="Gene3D" id="3.20.20.70">
    <property type="entry name" value="Aldolase class I"/>
    <property type="match status" value="1"/>
</dbReference>
<feature type="transmembrane region" description="Helical" evidence="5">
    <location>
        <begin position="460"/>
        <end position="480"/>
    </location>
</feature>
<keyword evidence="2" id="KW-0285">Flavoprotein</keyword>
<evidence type="ECO:0000313" key="8">
    <source>
        <dbReference type="Proteomes" id="UP000886523"/>
    </source>
</evidence>
<keyword evidence="3" id="KW-0288">FMN</keyword>
<evidence type="ECO:0000256" key="3">
    <source>
        <dbReference type="ARBA" id="ARBA00022643"/>
    </source>
</evidence>
<reference evidence="7" key="1">
    <citation type="journal article" date="2020" name="Nat. Commun.">
        <title>Large-scale genome sequencing of mycorrhizal fungi provides insights into the early evolution of symbiotic traits.</title>
        <authorList>
            <person name="Miyauchi S."/>
            <person name="Kiss E."/>
            <person name="Kuo A."/>
            <person name="Drula E."/>
            <person name="Kohler A."/>
            <person name="Sanchez-Garcia M."/>
            <person name="Morin E."/>
            <person name="Andreopoulos B."/>
            <person name="Barry K.W."/>
            <person name="Bonito G."/>
            <person name="Buee M."/>
            <person name="Carver A."/>
            <person name="Chen C."/>
            <person name="Cichocki N."/>
            <person name="Clum A."/>
            <person name="Culley D."/>
            <person name="Crous P.W."/>
            <person name="Fauchery L."/>
            <person name="Girlanda M."/>
            <person name="Hayes R.D."/>
            <person name="Keri Z."/>
            <person name="LaButti K."/>
            <person name="Lipzen A."/>
            <person name="Lombard V."/>
            <person name="Magnuson J."/>
            <person name="Maillard F."/>
            <person name="Murat C."/>
            <person name="Nolan M."/>
            <person name="Ohm R.A."/>
            <person name="Pangilinan J."/>
            <person name="Pereira M.F."/>
            <person name="Perotto S."/>
            <person name="Peter M."/>
            <person name="Pfister S."/>
            <person name="Riley R."/>
            <person name="Sitrit Y."/>
            <person name="Stielow J.B."/>
            <person name="Szollosi G."/>
            <person name="Zifcakova L."/>
            <person name="Stursova M."/>
            <person name="Spatafora J.W."/>
            <person name="Tedersoo L."/>
            <person name="Vaario L.M."/>
            <person name="Yamada A."/>
            <person name="Yan M."/>
            <person name="Wang P."/>
            <person name="Xu J."/>
            <person name="Bruns T."/>
            <person name="Baldrian P."/>
            <person name="Vilgalys R."/>
            <person name="Dunand C."/>
            <person name="Henrissat B."/>
            <person name="Grigoriev I.V."/>
            <person name="Hibbett D."/>
            <person name="Nagy L.G."/>
            <person name="Martin F.M."/>
        </authorList>
    </citation>
    <scope>NUCLEOTIDE SEQUENCE</scope>
    <source>
        <strain evidence="7">UP504</strain>
    </source>
</reference>
<protein>
    <recommendedName>
        <fullName evidence="6">NADH:flavin oxidoreductase/NADH oxidase N-terminal domain-containing protein</fullName>
    </recommendedName>
</protein>
<proteinExistence type="inferred from homology"/>
<dbReference type="OrthoDB" id="1663137at2759"/>
<keyword evidence="8" id="KW-1185">Reference proteome</keyword>
<dbReference type="InterPro" id="IPR001155">
    <property type="entry name" value="OxRdtase_FMN_N"/>
</dbReference>
<sequence>MNAEDAKVIASPVRLPCGRTVQNRLAAMYENLAQFGGGPPNEQHFGLYRLWGQGGWGIIITGNVQISRSHLSLGRDICVPETIIPETVAPFQKLSRAIHGPEGGENSPLALMQLSHCGRQSPRFLGGRSFLTPPIGASNLQLSSPDGWLGKLVFSLIFAPAVAATDQEIDNIVERFVMGAKLALESGFDGVQLHGAHGYLISQFLSPKTNNRPPPYGPSSSLYFLRVLVTRIRAIVPPTFILALKVNCGDYVQGGLTESEALEQLRIIAGWQPGIDIIEISGGDYERPDYADKPLSPRQIFFSSYARKALEALQDTPNAPRIMLTGSLQSQSLLATTIRSSHADLLGIGRPSIVHPSYALSLLSPETPPSGLPHIPDAPTSLPIPIPVRLINAGVSTAWWNALIYRQAVIANNNHDTDTDMSRGRGATTTTNAHLREFERIGPLRATVELFLGPALVSRLLLWAVWIAMGVSALWMYWVVAIM</sequence>
<comment type="caution">
    <text evidence="7">The sequence shown here is derived from an EMBL/GenBank/DDBJ whole genome shotgun (WGS) entry which is preliminary data.</text>
</comment>
<keyword evidence="5" id="KW-0472">Membrane</keyword>
<gene>
    <name evidence="7" type="ORF">BS47DRAFT_1290658</name>
</gene>
<evidence type="ECO:0000313" key="7">
    <source>
        <dbReference type="EMBL" id="KAF9517686.1"/>
    </source>
</evidence>
<evidence type="ECO:0000256" key="4">
    <source>
        <dbReference type="ARBA" id="ARBA00023002"/>
    </source>
</evidence>
<accession>A0A9P6DWQ1</accession>
<dbReference type="InterPro" id="IPR013785">
    <property type="entry name" value="Aldolase_TIM"/>
</dbReference>
<keyword evidence="4" id="KW-0560">Oxidoreductase</keyword>
<dbReference type="Proteomes" id="UP000886523">
    <property type="component" value="Unassembled WGS sequence"/>
</dbReference>
<feature type="domain" description="NADH:flavin oxidoreductase/NADH oxidase N-terminal" evidence="6">
    <location>
        <begin position="51"/>
        <end position="359"/>
    </location>
</feature>
<evidence type="ECO:0000256" key="2">
    <source>
        <dbReference type="ARBA" id="ARBA00022630"/>
    </source>
</evidence>
<evidence type="ECO:0000256" key="5">
    <source>
        <dbReference type="SAM" id="Phobius"/>
    </source>
</evidence>
<dbReference type="InterPro" id="IPR051799">
    <property type="entry name" value="NADH_flavin_oxidoreductase"/>
</dbReference>
<keyword evidence="5" id="KW-1133">Transmembrane helix</keyword>
<dbReference type="GO" id="GO:0016491">
    <property type="term" value="F:oxidoreductase activity"/>
    <property type="evidence" value="ECO:0007669"/>
    <property type="project" value="UniProtKB-KW"/>
</dbReference>